<evidence type="ECO:0000313" key="1">
    <source>
        <dbReference type="EMBL" id="KAL2865301.1"/>
    </source>
</evidence>
<gene>
    <name evidence="1" type="ORF">BJX67DRAFT_383042</name>
</gene>
<evidence type="ECO:0000313" key="2">
    <source>
        <dbReference type="Proteomes" id="UP001610432"/>
    </source>
</evidence>
<organism evidence="1 2">
    <name type="scientific">Aspergillus lucknowensis</name>
    <dbReference type="NCBI Taxonomy" id="176173"/>
    <lineage>
        <taxon>Eukaryota</taxon>
        <taxon>Fungi</taxon>
        <taxon>Dikarya</taxon>
        <taxon>Ascomycota</taxon>
        <taxon>Pezizomycotina</taxon>
        <taxon>Eurotiomycetes</taxon>
        <taxon>Eurotiomycetidae</taxon>
        <taxon>Eurotiales</taxon>
        <taxon>Aspergillaceae</taxon>
        <taxon>Aspergillus</taxon>
        <taxon>Aspergillus subgen. Nidulantes</taxon>
    </lineage>
</organism>
<dbReference type="RefSeq" id="XP_070884280.1">
    <property type="nucleotide sequence ID" value="XM_071033360.1"/>
</dbReference>
<accession>A0ABR4LLG5</accession>
<sequence>MENMGKPQTTDQLTPTLTFTNMNKMATVTSYPSSHLPSLERFKHPTTKALSGNEERPHKRFRILHRQLEKLHREIRIIRLRHMLHGIQELVDLNSGKAPSPEDEVLDEILDEALDEELVDEQSGSGSIRVKTSQVHVSVPIHYPDSTVTIQSIIFVQLRTQPLPQPPRP</sequence>
<reference evidence="1 2" key="1">
    <citation type="submission" date="2024-07" db="EMBL/GenBank/DDBJ databases">
        <title>Section-level genome sequencing and comparative genomics of Aspergillus sections Usti and Cavernicolus.</title>
        <authorList>
            <consortium name="Lawrence Berkeley National Laboratory"/>
            <person name="Nybo J.L."/>
            <person name="Vesth T.C."/>
            <person name="Theobald S."/>
            <person name="Frisvad J.C."/>
            <person name="Larsen T.O."/>
            <person name="Kjaerboelling I."/>
            <person name="Rothschild-Mancinelli K."/>
            <person name="Lyhne E.K."/>
            <person name="Kogle M.E."/>
            <person name="Barry K."/>
            <person name="Clum A."/>
            <person name="Na H."/>
            <person name="Ledsgaard L."/>
            <person name="Lin J."/>
            <person name="Lipzen A."/>
            <person name="Kuo A."/>
            <person name="Riley R."/>
            <person name="Mondo S."/>
            <person name="Labutti K."/>
            <person name="Haridas S."/>
            <person name="Pangalinan J."/>
            <person name="Salamov A.A."/>
            <person name="Simmons B.A."/>
            <person name="Magnuson J.K."/>
            <person name="Chen J."/>
            <person name="Drula E."/>
            <person name="Henrissat B."/>
            <person name="Wiebenga A."/>
            <person name="Lubbers R.J."/>
            <person name="Gomes A.C."/>
            <person name="Macurrencykelacurrency M.R."/>
            <person name="Stajich J."/>
            <person name="Grigoriev I.V."/>
            <person name="Mortensen U.H."/>
            <person name="De Vries R.P."/>
            <person name="Baker S.E."/>
            <person name="Andersen M.R."/>
        </authorList>
    </citation>
    <scope>NUCLEOTIDE SEQUENCE [LARGE SCALE GENOMIC DNA]</scope>
    <source>
        <strain evidence="1 2">CBS 449.75</strain>
    </source>
</reference>
<dbReference type="GeneID" id="98148432"/>
<dbReference type="EMBL" id="JBFXLQ010000033">
    <property type="protein sequence ID" value="KAL2865301.1"/>
    <property type="molecule type" value="Genomic_DNA"/>
</dbReference>
<comment type="caution">
    <text evidence="1">The sequence shown here is derived from an EMBL/GenBank/DDBJ whole genome shotgun (WGS) entry which is preliminary data.</text>
</comment>
<keyword evidence="2" id="KW-1185">Reference proteome</keyword>
<name>A0ABR4LLG5_9EURO</name>
<protein>
    <submittedName>
        <fullName evidence="1">Uncharacterized protein</fullName>
    </submittedName>
</protein>
<proteinExistence type="predicted"/>
<dbReference type="Proteomes" id="UP001610432">
    <property type="component" value="Unassembled WGS sequence"/>
</dbReference>